<reference evidence="5" key="2">
    <citation type="journal article" date="2014" name="ISME J.">
        <title>Microbial stratification in low pH oxic and suboxic macroscopic growths along an acid mine drainage.</title>
        <authorList>
            <person name="Mendez-Garcia C."/>
            <person name="Mesa V."/>
            <person name="Sprenger R.R."/>
            <person name="Richter M."/>
            <person name="Diez M.S."/>
            <person name="Solano J."/>
            <person name="Bargiela R."/>
            <person name="Golyshina O.V."/>
            <person name="Manteca A."/>
            <person name="Ramos J.L."/>
            <person name="Gallego J.R."/>
            <person name="Llorente I."/>
            <person name="Martins Dos Santos V.A."/>
            <person name="Jensen O.N."/>
            <person name="Pelaez A.I."/>
            <person name="Sanchez J."/>
            <person name="Ferrer M."/>
        </authorList>
    </citation>
    <scope>NUCLEOTIDE SEQUENCE</scope>
</reference>
<evidence type="ECO:0000256" key="1">
    <source>
        <dbReference type="ARBA" id="ARBA00023015"/>
    </source>
</evidence>
<evidence type="ECO:0000313" key="5">
    <source>
        <dbReference type="EMBL" id="EQD31676.1"/>
    </source>
</evidence>
<dbReference type="AlphaFoldDB" id="T0Y932"/>
<protein>
    <submittedName>
        <fullName evidence="5">Protein containing GntR</fullName>
    </submittedName>
</protein>
<dbReference type="InterPro" id="IPR011711">
    <property type="entry name" value="GntR_C"/>
</dbReference>
<dbReference type="SUPFAM" id="SSF48008">
    <property type="entry name" value="GntR ligand-binding domain-like"/>
    <property type="match status" value="1"/>
</dbReference>
<sequence length="105" mass="11305">ISRFLRANTEFHLTVAQASGNHRLVELLAPILDEMERLLHLGLRGADRSEEITHEHRRLISALEAGDSGAAVQEVLSQLHDAQAMVMRAFIGGALDSAAGAVVIA</sequence>
<accession>T0Y932</accession>
<keyword evidence="3" id="KW-0804">Transcription</keyword>
<keyword evidence="2" id="KW-0238">DNA-binding</keyword>
<organism evidence="5">
    <name type="scientific">mine drainage metagenome</name>
    <dbReference type="NCBI Taxonomy" id="410659"/>
    <lineage>
        <taxon>unclassified sequences</taxon>
        <taxon>metagenomes</taxon>
        <taxon>ecological metagenomes</taxon>
    </lineage>
</organism>
<dbReference type="GO" id="GO:0003677">
    <property type="term" value="F:DNA binding"/>
    <property type="evidence" value="ECO:0007669"/>
    <property type="project" value="UniProtKB-KW"/>
</dbReference>
<keyword evidence="1" id="KW-0805">Transcription regulation</keyword>
<evidence type="ECO:0000256" key="2">
    <source>
        <dbReference type="ARBA" id="ARBA00023125"/>
    </source>
</evidence>
<feature type="domain" description="GntR C-terminal" evidence="4">
    <location>
        <begin position="3"/>
        <end position="75"/>
    </location>
</feature>
<evidence type="ECO:0000259" key="4">
    <source>
        <dbReference type="Pfam" id="PF07729"/>
    </source>
</evidence>
<proteinExistence type="predicted"/>
<evidence type="ECO:0000256" key="3">
    <source>
        <dbReference type="ARBA" id="ARBA00023163"/>
    </source>
</evidence>
<comment type="caution">
    <text evidence="5">The sequence shown here is derived from an EMBL/GenBank/DDBJ whole genome shotgun (WGS) entry which is preliminary data.</text>
</comment>
<dbReference type="EMBL" id="AUZX01014623">
    <property type="protein sequence ID" value="EQD31676.1"/>
    <property type="molecule type" value="Genomic_DNA"/>
</dbReference>
<dbReference type="InterPro" id="IPR008920">
    <property type="entry name" value="TF_FadR/GntR_C"/>
</dbReference>
<gene>
    <name evidence="5" type="ORF">B1A_19818</name>
</gene>
<dbReference type="Pfam" id="PF07729">
    <property type="entry name" value="FCD"/>
    <property type="match status" value="1"/>
</dbReference>
<name>T0Y932_9ZZZZ</name>
<dbReference type="Gene3D" id="1.20.120.530">
    <property type="entry name" value="GntR ligand-binding domain-like"/>
    <property type="match status" value="1"/>
</dbReference>
<feature type="non-terminal residue" evidence="5">
    <location>
        <position position="1"/>
    </location>
</feature>
<reference evidence="5" key="1">
    <citation type="submission" date="2013-08" db="EMBL/GenBank/DDBJ databases">
        <authorList>
            <person name="Mendez C."/>
            <person name="Richter M."/>
            <person name="Ferrer M."/>
            <person name="Sanchez J."/>
        </authorList>
    </citation>
    <scope>NUCLEOTIDE SEQUENCE</scope>
</reference>